<evidence type="ECO:0000256" key="4">
    <source>
        <dbReference type="ARBA" id="ARBA00006171"/>
    </source>
</evidence>
<name>A0A5C4MVR4_9RHOB</name>
<dbReference type="Proteomes" id="UP000305887">
    <property type="component" value="Unassembled WGS sequence"/>
</dbReference>
<dbReference type="GO" id="GO:0008967">
    <property type="term" value="F:phosphoglycolate phosphatase activity"/>
    <property type="evidence" value="ECO:0007669"/>
    <property type="project" value="UniProtKB-UniRule"/>
</dbReference>
<dbReference type="InterPro" id="IPR023214">
    <property type="entry name" value="HAD_sf"/>
</dbReference>
<dbReference type="OrthoDB" id="9793014at2"/>
<protein>
    <recommendedName>
        <fullName evidence="5 10">Phosphoglycolate phosphatase</fullName>
        <shortName evidence="10">PGP</shortName>
        <shortName evidence="10">PGPase</shortName>
        <ecNumber evidence="5 10">3.1.3.18</ecNumber>
    </recommendedName>
</protein>
<dbReference type="EMBL" id="VDFU01000013">
    <property type="protein sequence ID" value="TNC49118.1"/>
    <property type="molecule type" value="Genomic_DNA"/>
</dbReference>
<comment type="pathway">
    <text evidence="3 10">Organic acid metabolism; glycolate biosynthesis; glycolate from 2-phosphoglycolate: step 1/1.</text>
</comment>
<evidence type="ECO:0000256" key="5">
    <source>
        <dbReference type="ARBA" id="ARBA00013078"/>
    </source>
</evidence>
<comment type="caution">
    <text evidence="11">The sequence shown here is derived from an EMBL/GenBank/DDBJ whole genome shotgun (WGS) entry which is preliminary data.</text>
</comment>
<dbReference type="PRINTS" id="PR00413">
    <property type="entry name" value="HADHALOGNASE"/>
</dbReference>
<evidence type="ECO:0000256" key="9">
    <source>
        <dbReference type="ARBA" id="ARBA00023277"/>
    </source>
</evidence>
<dbReference type="InterPro" id="IPR023198">
    <property type="entry name" value="PGP-like_dom2"/>
</dbReference>
<keyword evidence="7 10" id="KW-0378">Hydrolase</keyword>
<dbReference type="InterPro" id="IPR037512">
    <property type="entry name" value="PGPase_prok"/>
</dbReference>
<dbReference type="GO" id="GO:0005975">
    <property type="term" value="P:carbohydrate metabolic process"/>
    <property type="evidence" value="ECO:0007669"/>
    <property type="project" value="InterPro"/>
</dbReference>
<evidence type="ECO:0000256" key="7">
    <source>
        <dbReference type="ARBA" id="ARBA00022801"/>
    </source>
</evidence>
<keyword evidence="8 10" id="KW-0460">Magnesium</keyword>
<comment type="similarity">
    <text evidence="4 10">Belongs to the HAD-like hydrolase superfamily. CbbY/CbbZ/Gph/YieH family.</text>
</comment>
<comment type="catalytic activity">
    <reaction evidence="1 10">
        <text>2-phosphoglycolate + H2O = glycolate + phosphate</text>
        <dbReference type="Rhea" id="RHEA:14369"/>
        <dbReference type="ChEBI" id="CHEBI:15377"/>
        <dbReference type="ChEBI" id="CHEBI:29805"/>
        <dbReference type="ChEBI" id="CHEBI:43474"/>
        <dbReference type="ChEBI" id="CHEBI:58033"/>
        <dbReference type="EC" id="3.1.3.18"/>
    </reaction>
</comment>
<dbReference type="SUPFAM" id="SSF56784">
    <property type="entry name" value="HAD-like"/>
    <property type="match status" value="1"/>
</dbReference>
<evidence type="ECO:0000313" key="11">
    <source>
        <dbReference type="EMBL" id="TNC49118.1"/>
    </source>
</evidence>
<evidence type="ECO:0000256" key="3">
    <source>
        <dbReference type="ARBA" id="ARBA00004818"/>
    </source>
</evidence>
<evidence type="ECO:0000256" key="8">
    <source>
        <dbReference type="ARBA" id="ARBA00022842"/>
    </source>
</evidence>
<dbReference type="InterPro" id="IPR050155">
    <property type="entry name" value="HAD-like_hydrolase_sf"/>
</dbReference>
<keyword evidence="6 10" id="KW-0479">Metal-binding</keyword>
<dbReference type="EC" id="3.1.3.18" evidence="5 10"/>
<dbReference type="InterPro" id="IPR036412">
    <property type="entry name" value="HAD-like_sf"/>
</dbReference>
<dbReference type="SFLD" id="SFLDG01129">
    <property type="entry name" value="C1.5:_HAD__Beta-PGM__Phosphata"/>
    <property type="match status" value="1"/>
</dbReference>
<dbReference type="NCBIfam" id="TIGR01449">
    <property type="entry name" value="PGP_bact"/>
    <property type="match status" value="1"/>
</dbReference>
<dbReference type="Gene3D" id="3.40.50.1000">
    <property type="entry name" value="HAD superfamily/HAD-like"/>
    <property type="match status" value="1"/>
</dbReference>
<dbReference type="NCBIfam" id="TIGR01549">
    <property type="entry name" value="HAD-SF-IA-v1"/>
    <property type="match status" value="1"/>
</dbReference>
<accession>A0A5C4MVR4</accession>
<organism evidence="11 12">
    <name type="scientific">Rubellimicrobium rubrum</name>
    <dbReference type="NCBI Taxonomy" id="2585369"/>
    <lineage>
        <taxon>Bacteria</taxon>
        <taxon>Pseudomonadati</taxon>
        <taxon>Pseudomonadota</taxon>
        <taxon>Alphaproteobacteria</taxon>
        <taxon>Rhodobacterales</taxon>
        <taxon>Roseobacteraceae</taxon>
        <taxon>Rubellimicrobium</taxon>
    </lineage>
</organism>
<dbReference type="PANTHER" id="PTHR43434">
    <property type="entry name" value="PHOSPHOGLYCOLATE PHOSPHATASE"/>
    <property type="match status" value="1"/>
</dbReference>
<dbReference type="UniPathway" id="UPA00865">
    <property type="reaction ID" value="UER00834"/>
</dbReference>
<evidence type="ECO:0000256" key="10">
    <source>
        <dbReference type="HAMAP-Rule" id="MF_00495"/>
    </source>
</evidence>
<evidence type="ECO:0000256" key="6">
    <source>
        <dbReference type="ARBA" id="ARBA00022723"/>
    </source>
</evidence>
<keyword evidence="12" id="KW-1185">Reference proteome</keyword>
<dbReference type="GO" id="GO:0005829">
    <property type="term" value="C:cytosol"/>
    <property type="evidence" value="ECO:0007669"/>
    <property type="project" value="TreeGrafter"/>
</dbReference>
<feature type="active site" description="Nucleophile" evidence="10">
    <location>
        <position position="9"/>
    </location>
</feature>
<dbReference type="GO" id="GO:0006281">
    <property type="term" value="P:DNA repair"/>
    <property type="evidence" value="ECO:0007669"/>
    <property type="project" value="TreeGrafter"/>
</dbReference>
<reference evidence="11 12" key="1">
    <citation type="submission" date="2019-06" db="EMBL/GenBank/DDBJ databases">
        <title>YIM 131921 draft genome.</title>
        <authorList>
            <person name="Jiang L."/>
        </authorList>
    </citation>
    <scope>NUCLEOTIDE SEQUENCE [LARGE SCALE GENOMIC DNA]</scope>
    <source>
        <strain evidence="11 12">YIM 131921</strain>
    </source>
</reference>
<dbReference type="PANTHER" id="PTHR43434:SF1">
    <property type="entry name" value="PHOSPHOGLYCOLATE PHOSPHATASE"/>
    <property type="match status" value="1"/>
</dbReference>
<feature type="binding site" evidence="10">
    <location>
        <position position="11"/>
    </location>
    <ligand>
        <name>Mg(2+)</name>
        <dbReference type="ChEBI" id="CHEBI:18420"/>
    </ligand>
</feature>
<dbReference type="AlphaFoldDB" id="A0A5C4MVR4"/>
<dbReference type="InterPro" id="IPR006439">
    <property type="entry name" value="HAD-SF_hydro_IA"/>
</dbReference>
<dbReference type="GO" id="GO:0046295">
    <property type="term" value="P:glycolate biosynthetic process"/>
    <property type="evidence" value="ECO:0007669"/>
    <property type="project" value="UniProtKB-UniRule"/>
</dbReference>
<dbReference type="HAMAP" id="MF_00495">
    <property type="entry name" value="GPH_hydrolase_bact"/>
    <property type="match status" value="1"/>
</dbReference>
<dbReference type="RefSeq" id="WP_139076967.1">
    <property type="nucleotide sequence ID" value="NZ_VDFU01000013.1"/>
</dbReference>
<comment type="function">
    <text evidence="10">Specifically catalyzes the dephosphorylation of 2-phosphoglycolate. Is involved in the dissimilation of the intracellular 2-phosphoglycolate formed during the DNA repair of 3'-phosphoglycolate ends, a major class of DNA lesions induced by oxidative stress.</text>
</comment>
<evidence type="ECO:0000256" key="1">
    <source>
        <dbReference type="ARBA" id="ARBA00000830"/>
    </source>
</evidence>
<sequence>MTPPSIIFDLDGTLIDSAPALHAVATRLLGAEGIEPLPLATVRGFIGNGVPTLVSRIMEAVGLPADAALHRRLTEAFEADYAADPVALTQPMPGAIPAVHRLRKAGCAIALCTNKSEAPARDILNSLGLIDVFDTIVGGDSLAVRKPDPAPLLLACRRLGGGPCVSVGDGEVDAETARAAGLPLLLFTGGYRRRPVGELFHTAHFDDFADLPGLVLGNAVTLT</sequence>
<evidence type="ECO:0000313" key="12">
    <source>
        <dbReference type="Proteomes" id="UP000305887"/>
    </source>
</evidence>
<dbReference type="Gene3D" id="1.10.150.240">
    <property type="entry name" value="Putative phosphatase, domain 2"/>
    <property type="match status" value="1"/>
</dbReference>
<keyword evidence="9 10" id="KW-0119">Carbohydrate metabolism</keyword>
<comment type="cofactor">
    <cofactor evidence="2 10">
        <name>Mg(2+)</name>
        <dbReference type="ChEBI" id="CHEBI:18420"/>
    </cofactor>
</comment>
<proteinExistence type="inferred from homology"/>
<dbReference type="Pfam" id="PF00702">
    <property type="entry name" value="Hydrolase"/>
    <property type="match status" value="1"/>
</dbReference>
<dbReference type="GO" id="GO:0046872">
    <property type="term" value="F:metal ion binding"/>
    <property type="evidence" value="ECO:0007669"/>
    <property type="project" value="UniProtKB-KW"/>
</dbReference>
<gene>
    <name evidence="11" type="primary">gph</name>
    <name evidence="11" type="ORF">FHG66_11740</name>
</gene>
<evidence type="ECO:0000256" key="2">
    <source>
        <dbReference type="ARBA" id="ARBA00001946"/>
    </source>
</evidence>
<feature type="binding site" evidence="10">
    <location>
        <position position="9"/>
    </location>
    <ligand>
        <name>Mg(2+)</name>
        <dbReference type="ChEBI" id="CHEBI:18420"/>
    </ligand>
</feature>
<feature type="binding site" evidence="10">
    <location>
        <position position="169"/>
    </location>
    <ligand>
        <name>Mg(2+)</name>
        <dbReference type="ChEBI" id="CHEBI:18420"/>
    </ligand>
</feature>
<dbReference type="SFLD" id="SFLDS00003">
    <property type="entry name" value="Haloacid_Dehalogenase"/>
    <property type="match status" value="1"/>
</dbReference>